<reference evidence="2 3" key="1">
    <citation type="submission" date="2017-08" db="EMBL/GenBank/DDBJ databases">
        <title>Genomic and metabolic characterisation of spoilage-associated Pseudomonas species.</title>
        <authorList>
            <person name="Stanborough T."/>
            <person name="Fegan N."/>
            <person name="Powell S.M."/>
            <person name="Singh T."/>
            <person name="Tamplin M.L."/>
            <person name="Chandry P.S."/>
        </authorList>
    </citation>
    <scope>NUCLEOTIDE SEQUENCE [LARGE SCALE GENOMIC DNA]</scope>
    <source>
        <strain evidence="2 3">F1820</strain>
    </source>
</reference>
<dbReference type="AlphaFoldDB" id="A0A266LZM3"/>
<dbReference type="GO" id="GO:0016757">
    <property type="term" value="F:glycosyltransferase activity"/>
    <property type="evidence" value="ECO:0007669"/>
    <property type="project" value="InterPro"/>
</dbReference>
<dbReference type="Pfam" id="PF00534">
    <property type="entry name" value="Glycos_transf_1"/>
    <property type="match status" value="1"/>
</dbReference>
<dbReference type="EMBL" id="NQKL01000003">
    <property type="protein sequence ID" value="OZY42837.1"/>
    <property type="molecule type" value="Genomic_DNA"/>
</dbReference>
<gene>
    <name evidence="2" type="ORF">CJF43_04390</name>
</gene>
<dbReference type="SUPFAM" id="SSF53756">
    <property type="entry name" value="UDP-Glycosyltransferase/glycogen phosphorylase"/>
    <property type="match status" value="1"/>
</dbReference>
<dbReference type="CDD" id="cd03801">
    <property type="entry name" value="GT4_PimA-like"/>
    <property type="match status" value="1"/>
</dbReference>
<dbReference type="InterPro" id="IPR001296">
    <property type="entry name" value="Glyco_trans_1"/>
</dbReference>
<comment type="caution">
    <text evidence="2">The sequence shown here is derived from an EMBL/GenBank/DDBJ whole genome shotgun (WGS) entry which is preliminary data.</text>
</comment>
<sequence>MLLIANVLELNGGTTFILRVAREFYKRNQRIGVLVLVDKVNAALEQSILQYADIYYLKDFTRRIYRPLINTPLGVFAPVDFSKIATLLNAYNAHVHVMGVFGLIFIKRCLDAVEVDVRISFGIYHQNEVMFDGVPYYFARKAKELFASLPAESVVFFNEKNCSSYGAFFGNDYSTSTIVPIGIDIPTGSGAELLGRADSNRIVSIGNLYAFKSYNRHVISLLPELKKIRPDLVYDIYGTGDYEPELLALVSSLQLESSVKFRGSIGYEDIPKVLNGALAFVGSGTAILEAAALGVPAIIGIESTEQPITYGLLSDINGLSYNELDTAQSTHLIKDVLQRILGSADKWHHAAVACKAKSSLFSIERTVDGLMRLEATGMNLSSFKVMKYSNKWALCSFLICAAKQGFFGDKTFSSRREQGTLK</sequence>
<feature type="domain" description="Glycosyl transferase family 1" evidence="1">
    <location>
        <begin position="197"/>
        <end position="299"/>
    </location>
</feature>
<dbReference type="GO" id="GO:1901135">
    <property type="term" value="P:carbohydrate derivative metabolic process"/>
    <property type="evidence" value="ECO:0007669"/>
    <property type="project" value="UniProtKB-ARBA"/>
</dbReference>
<accession>A0A266LZM3</accession>
<proteinExistence type="predicted"/>
<dbReference type="PANTHER" id="PTHR12526">
    <property type="entry name" value="GLYCOSYLTRANSFERASE"/>
    <property type="match status" value="1"/>
</dbReference>
<dbReference type="Proteomes" id="UP000216113">
    <property type="component" value="Unassembled WGS sequence"/>
</dbReference>
<evidence type="ECO:0000259" key="1">
    <source>
        <dbReference type="Pfam" id="PF00534"/>
    </source>
</evidence>
<evidence type="ECO:0000313" key="2">
    <source>
        <dbReference type="EMBL" id="OZY42837.1"/>
    </source>
</evidence>
<dbReference type="RefSeq" id="WP_095028129.1">
    <property type="nucleotide sequence ID" value="NZ_NQKL01000003.1"/>
</dbReference>
<organism evidence="2 3">
    <name type="scientific">Pseudomonas fragi</name>
    <dbReference type="NCBI Taxonomy" id="296"/>
    <lineage>
        <taxon>Bacteria</taxon>
        <taxon>Pseudomonadati</taxon>
        <taxon>Pseudomonadota</taxon>
        <taxon>Gammaproteobacteria</taxon>
        <taxon>Pseudomonadales</taxon>
        <taxon>Pseudomonadaceae</taxon>
        <taxon>Pseudomonas</taxon>
    </lineage>
</organism>
<protein>
    <recommendedName>
        <fullName evidence="1">Glycosyl transferase family 1 domain-containing protein</fullName>
    </recommendedName>
</protein>
<name>A0A266LZM3_PSEFR</name>
<dbReference type="Gene3D" id="3.40.50.2000">
    <property type="entry name" value="Glycogen Phosphorylase B"/>
    <property type="match status" value="2"/>
</dbReference>
<evidence type="ECO:0000313" key="3">
    <source>
        <dbReference type="Proteomes" id="UP000216113"/>
    </source>
</evidence>